<dbReference type="CDD" id="cd20736">
    <property type="entry name" value="PoNe_Nuclease"/>
    <property type="match status" value="1"/>
</dbReference>
<gene>
    <name evidence="3" type="ORF">FRC54_00985</name>
</gene>
<dbReference type="PANTHER" id="PTHR34039:SF1">
    <property type="entry name" value="UPF0102 PROTEIN YRAN"/>
    <property type="match status" value="1"/>
</dbReference>
<evidence type="ECO:0000313" key="4">
    <source>
        <dbReference type="Proteomes" id="UP000460257"/>
    </source>
</evidence>
<dbReference type="InterPro" id="IPR003509">
    <property type="entry name" value="UPF0102_YraN-like"/>
</dbReference>
<dbReference type="NCBIfam" id="TIGR00252">
    <property type="entry name" value="YraN family protein"/>
    <property type="match status" value="1"/>
</dbReference>
<dbReference type="EMBL" id="VOGC01000002">
    <property type="protein sequence ID" value="MQN00565.1"/>
    <property type="molecule type" value="Genomic_DNA"/>
</dbReference>
<sequence length="115" mass="13802">MNKRDIGKEYEKLACDFLERHGQSIIERNYHCKVGEIDIISSEGDTLCFVEVKYRSSLRYGYPEETVDKRKQRKICRAALYYMTLHDYQGKVRFDVVSIVPDRIRLLRNAFYFYE</sequence>
<dbReference type="SUPFAM" id="SSF52980">
    <property type="entry name" value="Restriction endonuclease-like"/>
    <property type="match status" value="1"/>
</dbReference>
<dbReference type="NCBIfam" id="NF009150">
    <property type="entry name" value="PRK12497.1-3"/>
    <property type="match status" value="1"/>
</dbReference>
<keyword evidence="4" id="KW-1185">Reference proteome</keyword>
<dbReference type="InterPro" id="IPR011335">
    <property type="entry name" value="Restrct_endonuc-II-like"/>
</dbReference>
<dbReference type="Proteomes" id="UP000460257">
    <property type="component" value="Unassembled WGS sequence"/>
</dbReference>
<comment type="caution">
    <text evidence="3">The sequence shown here is derived from an EMBL/GenBank/DDBJ whole genome shotgun (WGS) entry which is preliminary data.</text>
</comment>
<evidence type="ECO:0000256" key="1">
    <source>
        <dbReference type="ARBA" id="ARBA00006738"/>
    </source>
</evidence>
<comment type="similarity">
    <text evidence="1 2">Belongs to the UPF0102 family.</text>
</comment>
<evidence type="ECO:0000313" key="3">
    <source>
        <dbReference type="EMBL" id="MQN00565.1"/>
    </source>
</evidence>
<dbReference type="Gene3D" id="3.40.1350.10">
    <property type="match status" value="1"/>
</dbReference>
<dbReference type="InterPro" id="IPR011856">
    <property type="entry name" value="tRNA_endonuc-like_dom_sf"/>
</dbReference>
<dbReference type="PANTHER" id="PTHR34039">
    <property type="entry name" value="UPF0102 PROTEIN YRAN"/>
    <property type="match status" value="1"/>
</dbReference>
<protein>
    <recommendedName>
        <fullName evidence="2">UPF0102 protein FRC54_00985</fullName>
    </recommendedName>
</protein>
<reference evidence="3" key="1">
    <citation type="journal article" date="2020" name="Appl. Environ. Microbiol.">
        <title>Medium-Chain Fatty Acid Synthesis by 'Candidatus Weimeria bifida' gen. nov., sp. nov., and 'Candidatus Pseudoramibacter fermentans' sp. nov.</title>
        <authorList>
            <person name="Scarborough M.J."/>
            <person name="Myers K.S."/>
            <person name="Donohue T.J."/>
            <person name="Noguera D.R."/>
        </authorList>
    </citation>
    <scope>NUCLEOTIDE SEQUENCE</scope>
    <source>
        <strain evidence="3">LCO1.1</strain>
    </source>
</reference>
<name>A0A6N7IWA9_9FIRM</name>
<evidence type="ECO:0000256" key="2">
    <source>
        <dbReference type="HAMAP-Rule" id="MF_00048"/>
    </source>
</evidence>
<proteinExistence type="inferred from homology"/>
<dbReference type="Pfam" id="PF02021">
    <property type="entry name" value="UPF0102"/>
    <property type="match status" value="1"/>
</dbReference>
<dbReference type="AlphaFoldDB" id="A0A6N7IWA9"/>
<dbReference type="GO" id="GO:0003676">
    <property type="term" value="F:nucleic acid binding"/>
    <property type="evidence" value="ECO:0007669"/>
    <property type="project" value="InterPro"/>
</dbReference>
<accession>A0A6N7IWA9</accession>
<dbReference type="HAMAP" id="MF_00048">
    <property type="entry name" value="UPF0102"/>
    <property type="match status" value="1"/>
</dbReference>
<organism evidence="3 4">
    <name type="scientific">Candidatus Weimeria bifida</name>
    <dbReference type="NCBI Taxonomy" id="2599074"/>
    <lineage>
        <taxon>Bacteria</taxon>
        <taxon>Bacillati</taxon>
        <taxon>Bacillota</taxon>
        <taxon>Clostridia</taxon>
        <taxon>Lachnospirales</taxon>
        <taxon>Lachnospiraceae</taxon>
        <taxon>Candidatus Weimeria</taxon>
    </lineage>
</organism>